<dbReference type="GO" id="GO:0000160">
    <property type="term" value="P:phosphorelay signal transduction system"/>
    <property type="evidence" value="ECO:0007669"/>
    <property type="project" value="InterPro"/>
</dbReference>
<dbReference type="EMBL" id="AONG01000009">
    <property type="protein sequence ID" value="KIQ69695.1"/>
    <property type="molecule type" value="Genomic_DNA"/>
</dbReference>
<dbReference type="InterPro" id="IPR043128">
    <property type="entry name" value="Rev_trsase/Diguanyl_cyclase"/>
</dbReference>
<dbReference type="GO" id="GO:0052621">
    <property type="term" value="F:diguanylate cyclase activity"/>
    <property type="evidence" value="ECO:0007669"/>
    <property type="project" value="UniProtKB-EC"/>
</dbReference>
<sequence length="502" mass="51682">MSRRILVVDSVCTNRILGAADLSAARFDVRTCDSADAARRALRDGLPDLVAVGVGEGAACHDLLAELRAAPRTRALPIVAVGGDGGTAARLAALQAGADEAFPAGVDPALLVARLRSLLRRRDELEDLRPHDAAARALGFGDEAEPFAAPGRVAVLAGPSGAPPAALAEVIGRLGRRAQLLRDPAELTRQKADVVLLDAAGGAAGPDAAGRLAASGGCLSPGALFRAIAEVRAQGGRRQAEILAIVPPGATDLAVMALDLGAGDLVTADVGTAELSWRIDGLLRRKRVHDRLRDKVRDGLQAAVTDPLTGIANRRFAMATLGGMARAAGPGAPLAVMVLDIDHFKAVNDRHGHVAGDCVLIEVAGRMAAALRPGDLFARIGGEEFLVAAPGLGAAAARDLADRLRAAVADREVEVSNEMCANPAASVSVTISAGLAIGQGDEGDRLFGRADAALYAAKRDGRDRICLWSDPTATAPRHPVRVAVAAQPPGGPRRDWLSSRSA</sequence>
<dbReference type="NCBIfam" id="TIGR00254">
    <property type="entry name" value="GGDEF"/>
    <property type="match status" value="1"/>
</dbReference>
<feature type="domain" description="GGDEF" evidence="4">
    <location>
        <begin position="332"/>
        <end position="470"/>
    </location>
</feature>
<dbReference type="GO" id="GO:0043709">
    <property type="term" value="P:cell adhesion involved in single-species biofilm formation"/>
    <property type="evidence" value="ECO:0007669"/>
    <property type="project" value="TreeGrafter"/>
</dbReference>
<protein>
    <recommendedName>
        <fullName evidence="1">diguanylate cyclase</fullName>
        <ecNumber evidence="1">2.7.7.65</ecNumber>
    </recommendedName>
</protein>
<dbReference type="InterPro" id="IPR029787">
    <property type="entry name" value="Nucleotide_cyclase"/>
</dbReference>
<dbReference type="Gene3D" id="3.40.50.2300">
    <property type="match status" value="1"/>
</dbReference>
<dbReference type="GO" id="GO:0005886">
    <property type="term" value="C:plasma membrane"/>
    <property type="evidence" value="ECO:0007669"/>
    <property type="project" value="TreeGrafter"/>
</dbReference>
<feature type="domain" description="Response regulatory" evidence="3">
    <location>
        <begin position="4"/>
        <end position="119"/>
    </location>
</feature>
<evidence type="ECO:0000256" key="1">
    <source>
        <dbReference type="ARBA" id="ARBA00012528"/>
    </source>
</evidence>
<evidence type="ECO:0000313" key="6">
    <source>
        <dbReference type="Proteomes" id="UP000035100"/>
    </source>
</evidence>
<evidence type="ECO:0000259" key="3">
    <source>
        <dbReference type="PROSITE" id="PS50110"/>
    </source>
</evidence>
<dbReference type="AlphaFoldDB" id="A0A0D0NN90"/>
<gene>
    <name evidence="5" type="ORF">Wenmar_02059</name>
</gene>
<dbReference type="SUPFAM" id="SSF52172">
    <property type="entry name" value="CheY-like"/>
    <property type="match status" value="1"/>
</dbReference>
<dbReference type="GO" id="GO:1902201">
    <property type="term" value="P:negative regulation of bacterial-type flagellum-dependent cell motility"/>
    <property type="evidence" value="ECO:0007669"/>
    <property type="project" value="TreeGrafter"/>
</dbReference>
<dbReference type="STRING" id="1123501.Wenmar_02059"/>
<organism evidence="5 6">
    <name type="scientific">Wenxinia marina DSM 24838</name>
    <dbReference type="NCBI Taxonomy" id="1123501"/>
    <lineage>
        <taxon>Bacteria</taxon>
        <taxon>Pseudomonadati</taxon>
        <taxon>Pseudomonadota</taxon>
        <taxon>Alphaproteobacteria</taxon>
        <taxon>Rhodobacterales</taxon>
        <taxon>Roseobacteraceae</taxon>
        <taxon>Wenxinia</taxon>
    </lineage>
</organism>
<reference evidence="5 6" key="1">
    <citation type="submission" date="2013-01" db="EMBL/GenBank/DDBJ databases">
        <authorList>
            <person name="Fiebig A."/>
            <person name="Goeker M."/>
            <person name="Klenk H.-P.P."/>
        </authorList>
    </citation>
    <scope>NUCLEOTIDE SEQUENCE [LARGE SCALE GENOMIC DNA]</scope>
    <source>
        <strain evidence="5 6">DSM 24838</strain>
    </source>
</reference>
<dbReference type="eggNOG" id="COG3706">
    <property type="taxonomic scope" value="Bacteria"/>
</dbReference>
<dbReference type="CDD" id="cd01949">
    <property type="entry name" value="GGDEF"/>
    <property type="match status" value="1"/>
</dbReference>
<accession>A0A0D0NN90</accession>
<proteinExistence type="predicted"/>
<dbReference type="FunFam" id="3.30.70.270:FF:000001">
    <property type="entry name" value="Diguanylate cyclase domain protein"/>
    <property type="match status" value="1"/>
</dbReference>
<dbReference type="PROSITE" id="PS50110">
    <property type="entry name" value="RESPONSE_REGULATORY"/>
    <property type="match status" value="1"/>
</dbReference>
<comment type="caution">
    <text evidence="5">The sequence shown here is derived from an EMBL/GenBank/DDBJ whole genome shotgun (WGS) entry which is preliminary data.</text>
</comment>
<dbReference type="SUPFAM" id="SSF55073">
    <property type="entry name" value="Nucleotide cyclase"/>
    <property type="match status" value="1"/>
</dbReference>
<dbReference type="PANTHER" id="PTHR45138:SF24">
    <property type="entry name" value="DIGUANYLATE CYCLASE DGCC-RELATED"/>
    <property type="match status" value="1"/>
</dbReference>
<dbReference type="EC" id="2.7.7.65" evidence="1"/>
<evidence type="ECO:0000259" key="4">
    <source>
        <dbReference type="PROSITE" id="PS50887"/>
    </source>
</evidence>
<dbReference type="OrthoDB" id="9812260at2"/>
<dbReference type="InterPro" id="IPR050469">
    <property type="entry name" value="Diguanylate_Cyclase"/>
</dbReference>
<evidence type="ECO:0000256" key="2">
    <source>
        <dbReference type="PROSITE-ProRule" id="PRU00169"/>
    </source>
</evidence>
<evidence type="ECO:0000313" key="5">
    <source>
        <dbReference type="EMBL" id="KIQ69695.1"/>
    </source>
</evidence>
<dbReference type="RefSeq" id="WP_018304909.1">
    <property type="nucleotide sequence ID" value="NZ_KB902316.1"/>
</dbReference>
<dbReference type="InterPro" id="IPR001789">
    <property type="entry name" value="Sig_transdc_resp-reg_receiver"/>
</dbReference>
<dbReference type="InterPro" id="IPR000160">
    <property type="entry name" value="GGDEF_dom"/>
</dbReference>
<dbReference type="Gene3D" id="3.30.70.270">
    <property type="match status" value="1"/>
</dbReference>
<comment type="caution">
    <text evidence="2">Lacks conserved residue(s) required for the propagation of feature annotation.</text>
</comment>
<name>A0A0D0NN90_9RHOB</name>
<dbReference type="Proteomes" id="UP000035100">
    <property type="component" value="Unassembled WGS sequence"/>
</dbReference>
<keyword evidence="6" id="KW-1185">Reference proteome</keyword>
<dbReference type="Pfam" id="PF00990">
    <property type="entry name" value="GGDEF"/>
    <property type="match status" value="1"/>
</dbReference>
<dbReference type="PANTHER" id="PTHR45138">
    <property type="entry name" value="REGULATORY COMPONENTS OF SENSORY TRANSDUCTION SYSTEM"/>
    <property type="match status" value="1"/>
</dbReference>
<dbReference type="PROSITE" id="PS50887">
    <property type="entry name" value="GGDEF"/>
    <property type="match status" value="1"/>
</dbReference>
<dbReference type="SMART" id="SM00267">
    <property type="entry name" value="GGDEF"/>
    <property type="match status" value="1"/>
</dbReference>
<dbReference type="InterPro" id="IPR011006">
    <property type="entry name" value="CheY-like_superfamily"/>
</dbReference>